<gene>
    <name evidence="1" type="ORF">PAXRUDRAFT_174800</name>
</gene>
<dbReference type="Proteomes" id="UP000054538">
    <property type="component" value="Unassembled WGS sequence"/>
</dbReference>
<dbReference type="InParanoid" id="A0A0D0D435"/>
<dbReference type="STRING" id="930991.A0A0D0D435"/>
<name>A0A0D0D435_9AGAM</name>
<dbReference type="AlphaFoldDB" id="A0A0D0D435"/>
<dbReference type="HOGENOM" id="CLU_1801091_0_0_1"/>
<dbReference type="EMBL" id="KN828602">
    <property type="protein sequence ID" value="KIK74744.1"/>
    <property type="molecule type" value="Genomic_DNA"/>
</dbReference>
<protein>
    <submittedName>
        <fullName evidence="1">Uncharacterized protein</fullName>
    </submittedName>
</protein>
<proteinExistence type="predicted"/>
<organism evidence="1 2">
    <name type="scientific">Paxillus rubicundulus Ve08.2h10</name>
    <dbReference type="NCBI Taxonomy" id="930991"/>
    <lineage>
        <taxon>Eukaryota</taxon>
        <taxon>Fungi</taxon>
        <taxon>Dikarya</taxon>
        <taxon>Basidiomycota</taxon>
        <taxon>Agaricomycotina</taxon>
        <taxon>Agaricomycetes</taxon>
        <taxon>Agaricomycetidae</taxon>
        <taxon>Boletales</taxon>
        <taxon>Paxilineae</taxon>
        <taxon>Paxillaceae</taxon>
        <taxon>Paxillus</taxon>
    </lineage>
</organism>
<reference evidence="2" key="2">
    <citation type="submission" date="2015-01" db="EMBL/GenBank/DDBJ databases">
        <title>Evolutionary Origins and Diversification of the Mycorrhizal Mutualists.</title>
        <authorList>
            <consortium name="DOE Joint Genome Institute"/>
            <consortium name="Mycorrhizal Genomics Consortium"/>
            <person name="Kohler A."/>
            <person name="Kuo A."/>
            <person name="Nagy L.G."/>
            <person name="Floudas D."/>
            <person name="Copeland A."/>
            <person name="Barry K.W."/>
            <person name="Cichocki N."/>
            <person name="Veneault-Fourrey C."/>
            <person name="LaButti K."/>
            <person name="Lindquist E.A."/>
            <person name="Lipzen A."/>
            <person name="Lundell T."/>
            <person name="Morin E."/>
            <person name="Murat C."/>
            <person name="Riley R."/>
            <person name="Ohm R."/>
            <person name="Sun H."/>
            <person name="Tunlid A."/>
            <person name="Henrissat B."/>
            <person name="Grigoriev I.V."/>
            <person name="Hibbett D.S."/>
            <person name="Martin F."/>
        </authorList>
    </citation>
    <scope>NUCLEOTIDE SEQUENCE [LARGE SCALE GENOMIC DNA]</scope>
    <source>
        <strain evidence="2">Ve08.2h10</strain>
    </source>
</reference>
<keyword evidence="2" id="KW-1185">Reference proteome</keyword>
<evidence type="ECO:0000313" key="2">
    <source>
        <dbReference type="Proteomes" id="UP000054538"/>
    </source>
</evidence>
<feature type="non-terminal residue" evidence="1">
    <location>
        <position position="144"/>
    </location>
</feature>
<sequence>MNSDIPGKWSWCSSSRVHCIFSTSATFYVTPLDSACSLVLGHNWLTCYNPLIDWVLGIDSTPADMPHFSDPKAPHIALINAAAFVLTCRLEGSMQFSLHLHSEESKLHTTSAKADPVDLSTVPPDYHDFTDVFSKSKASWLAPH</sequence>
<accession>A0A0D0D435</accession>
<evidence type="ECO:0000313" key="1">
    <source>
        <dbReference type="EMBL" id="KIK74744.1"/>
    </source>
</evidence>
<feature type="non-terminal residue" evidence="1">
    <location>
        <position position="1"/>
    </location>
</feature>
<dbReference type="OrthoDB" id="2690060at2759"/>
<reference evidence="1 2" key="1">
    <citation type="submission" date="2014-04" db="EMBL/GenBank/DDBJ databases">
        <authorList>
            <consortium name="DOE Joint Genome Institute"/>
            <person name="Kuo A."/>
            <person name="Kohler A."/>
            <person name="Jargeat P."/>
            <person name="Nagy L.G."/>
            <person name="Floudas D."/>
            <person name="Copeland A."/>
            <person name="Barry K.W."/>
            <person name="Cichocki N."/>
            <person name="Veneault-Fourrey C."/>
            <person name="LaButti K."/>
            <person name="Lindquist E.A."/>
            <person name="Lipzen A."/>
            <person name="Lundell T."/>
            <person name="Morin E."/>
            <person name="Murat C."/>
            <person name="Sun H."/>
            <person name="Tunlid A."/>
            <person name="Henrissat B."/>
            <person name="Grigoriev I.V."/>
            <person name="Hibbett D.S."/>
            <person name="Martin F."/>
            <person name="Nordberg H.P."/>
            <person name="Cantor M.N."/>
            <person name="Hua S.X."/>
        </authorList>
    </citation>
    <scope>NUCLEOTIDE SEQUENCE [LARGE SCALE GENOMIC DNA]</scope>
    <source>
        <strain evidence="1 2">Ve08.2h10</strain>
    </source>
</reference>